<organism evidence="1 2">
    <name type="scientific">Oryzias latipes</name>
    <name type="common">Japanese rice fish</name>
    <name type="synonym">Japanese killifish</name>
    <dbReference type="NCBI Taxonomy" id="8090"/>
    <lineage>
        <taxon>Eukaryota</taxon>
        <taxon>Metazoa</taxon>
        <taxon>Chordata</taxon>
        <taxon>Craniata</taxon>
        <taxon>Vertebrata</taxon>
        <taxon>Euteleostomi</taxon>
        <taxon>Actinopterygii</taxon>
        <taxon>Neopterygii</taxon>
        <taxon>Teleostei</taxon>
        <taxon>Neoteleostei</taxon>
        <taxon>Acanthomorphata</taxon>
        <taxon>Ovalentaria</taxon>
        <taxon>Atherinomorphae</taxon>
        <taxon>Beloniformes</taxon>
        <taxon>Adrianichthyidae</taxon>
        <taxon>Oryziinae</taxon>
        <taxon>Oryzias</taxon>
    </lineage>
</organism>
<dbReference type="AlphaFoldDB" id="A0A3P9MND3"/>
<accession>A0A3P9MND3</accession>
<proteinExistence type="predicted"/>
<reference evidence="1" key="3">
    <citation type="submission" date="2025-08" db="UniProtKB">
        <authorList>
            <consortium name="Ensembl"/>
        </authorList>
    </citation>
    <scope>IDENTIFICATION</scope>
    <source>
        <strain evidence="1">HNI</strain>
    </source>
</reference>
<dbReference type="Proteomes" id="UP000265180">
    <property type="component" value="Chromosome 10"/>
</dbReference>
<evidence type="ECO:0000313" key="1">
    <source>
        <dbReference type="Ensembl" id="ENSORLP00020034448.1"/>
    </source>
</evidence>
<protein>
    <submittedName>
        <fullName evidence="1">Uncharacterized protein</fullName>
    </submittedName>
</protein>
<evidence type="ECO:0000313" key="2">
    <source>
        <dbReference type="Proteomes" id="UP000265180"/>
    </source>
</evidence>
<reference evidence="1 2" key="2">
    <citation type="submission" date="2017-04" db="EMBL/GenBank/DDBJ databases">
        <title>CpG methylation of centromeres and impact of large insertions on vertebrate speciation.</title>
        <authorList>
            <person name="Ichikawa K."/>
            <person name="Yoshimura J."/>
            <person name="Morishita S."/>
        </authorList>
    </citation>
    <scope>NUCLEOTIDE SEQUENCE</scope>
    <source>
        <strain evidence="1 2">HNI</strain>
    </source>
</reference>
<reference key="1">
    <citation type="journal article" date="2007" name="Nature">
        <title>The medaka draft genome and insights into vertebrate genome evolution.</title>
        <authorList>
            <person name="Kasahara M."/>
            <person name="Naruse K."/>
            <person name="Sasaki S."/>
            <person name="Nakatani Y."/>
            <person name="Qu W."/>
            <person name="Ahsan B."/>
            <person name="Yamada T."/>
            <person name="Nagayasu Y."/>
            <person name="Doi K."/>
            <person name="Kasai Y."/>
            <person name="Jindo T."/>
            <person name="Kobayashi D."/>
            <person name="Shimada A."/>
            <person name="Toyoda A."/>
            <person name="Kuroki Y."/>
            <person name="Fujiyama A."/>
            <person name="Sasaki T."/>
            <person name="Shimizu A."/>
            <person name="Asakawa S."/>
            <person name="Shimizu N."/>
            <person name="Hashimoto S."/>
            <person name="Yang J."/>
            <person name="Lee Y."/>
            <person name="Matsushima K."/>
            <person name="Sugano S."/>
            <person name="Sakaizumi M."/>
            <person name="Narita T."/>
            <person name="Ohishi K."/>
            <person name="Haga S."/>
            <person name="Ohta F."/>
            <person name="Nomoto H."/>
            <person name="Nogata K."/>
            <person name="Morishita T."/>
            <person name="Endo T."/>
            <person name="Shin-I T."/>
            <person name="Takeda H."/>
            <person name="Morishita S."/>
            <person name="Kohara Y."/>
        </authorList>
    </citation>
    <scope>NUCLEOTIDE SEQUENCE [LARGE SCALE GENOMIC DNA]</scope>
    <source>
        <strain>Hd-rR</strain>
    </source>
</reference>
<name>A0A3P9MND3_ORYLA</name>
<reference evidence="1" key="4">
    <citation type="submission" date="2025-09" db="UniProtKB">
        <authorList>
            <consortium name="Ensembl"/>
        </authorList>
    </citation>
    <scope>IDENTIFICATION</scope>
    <source>
        <strain evidence="1">HNI</strain>
    </source>
</reference>
<dbReference type="Ensembl" id="ENSORLT00020029193.1">
    <property type="protein sequence ID" value="ENSORLP00020034448.1"/>
    <property type="gene ID" value="ENSORLG00020020915.1"/>
</dbReference>
<sequence>MPAYIKELCGGASSSLAGAITELNKEIDNGTFAYTIMQLWVCEFKIVNTIQCYMISQTLLCLSCRAFWLDR</sequence>